<proteinExistence type="predicted"/>
<accession>A0ACC3T713</accession>
<organism evidence="1 2">
    <name type="scientific">Lipomyces kononenkoae</name>
    <name type="common">Yeast</name>
    <dbReference type="NCBI Taxonomy" id="34357"/>
    <lineage>
        <taxon>Eukaryota</taxon>
        <taxon>Fungi</taxon>
        <taxon>Dikarya</taxon>
        <taxon>Ascomycota</taxon>
        <taxon>Saccharomycotina</taxon>
        <taxon>Lipomycetes</taxon>
        <taxon>Lipomycetales</taxon>
        <taxon>Lipomycetaceae</taxon>
        <taxon>Lipomyces</taxon>
    </lineage>
</organism>
<sequence>MAVILPVAGTTVYLWKYIPSLAASAVFAILFFVATCLIGFRMYKTKTWFCTAFVIGCFMEIIGYCGRAFCVYMTDQVAPYIIQATFILLPPAFFAATIYMILARIIRLVDGDHLSVVKPQIVTALFVTGDILSLVVQSLGSPFFAHDNLRTVATTLVIVGLAIQLISFTFFAVCAIIFHMRFRRNPTARSYQVDPKWVQTLYMLYAISVLIVIRSVFRIVEYVFGQDGYPISHEWTLYSFDSVPMISVTIIFFVHYPTNFAPKPGDDAACQLESQATWLSETI</sequence>
<dbReference type="EMBL" id="MU971348">
    <property type="protein sequence ID" value="KAK9239234.1"/>
    <property type="molecule type" value="Genomic_DNA"/>
</dbReference>
<name>A0ACC3T713_LIPKO</name>
<comment type="caution">
    <text evidence="1">The sequence shown here is derived from an EMBL/GenBank/DDBJ whole genome shotgun (WGS) entry which is preliminary data.</text>
</comment>
<evidence type="ECO:0000313" key="1">
    <source>
        <dbReference type="EMBL" id="KAK9239234.1"/>
    </source>
</evidence>
<dbReference type="Proteomes" id="UP001433508">
    <property type="component" value="Unassembled WGS sequence"/>
</dbReference>
<evidence type="ECO:0000313" key="2">
    <source>
        <dbReference type="Proteomes" id="UP001433508"/>
    </source>
</evidence>
<gene>
    <name evidence="1" type="ORF">V1525DRAFT_339710</name>
</gene>
<keyword evidence="2" id="KW-1185">Reference proteome</keyword>
<protein>
    <submittedName>
        <fullName evidence="1">RTA1 like protein-domain-containing protein</fullName>
    </submittedName>
</protein>
<reference evidence="2" key="1">
    <citation type="journal article" date="2024" name="Front. Bioeng. Biotechnol.">
        <title>Genome-scale model development and genomic sequencing of the oleaginous clade Lipomyces.</title>
        <authorList>
            <person name="Czajka J.J."/>
            <person name="Han Y."/>
            <person name="Kim J."/>
            <person name="Mondo S.J."/>
            <person name="Hofstad B.A."/>
            <person name="Robles A."/>
            <person name="Haridas S."/>
            <person name="Riley R."/>
            <person name="LaButti K."/>
            <person name="Pangilinan J."/>
            <person name="Andreopoulos W."/>
            <person name="Lipzen A."/>
            <person name="Yan J."/>
            <person name="Wang M."/>
            <person name="Ng V."/>
            <person name="Grigoriev I.V."/>
            <person name="Spatafora J.W."/>
            <person name="Magnuson J.K."/>
            <person name="Baker S.E."/>
            <person name="Pomraning K.R."/>
        </authorList>
    </citation>
    <scope>NUCLEOTIDE SEQUENCE [LARGE SCALE GENOMIC DNA]</scope>
    <source>
        <strain evidence="2">CBS 7786</strain>
    </source>
</reference>